<dbReference type="OrthoDB" id="9784538at2"/>
<evidence type="ECO:0000256" key="7">
    <source>
        <dbReference type="ARBA" id="ARBA00023136"/>
    </source>
</evidence>
<feature type="transmembrane region" description="Helical" evidence="8">
    <location>
        <begin position="100"/>
        <end position="121"/>
    </location>
</feature>
<comment type="caution">
    <text evidence="9">The sequence shown here is derived from an EMBL/GenBank/DDBJ whole genome shotgun (WGS) entry which is preliminary data.</text>
</comment>
<evidence type="ECO:0000256" key="2">
    <source>
        <dbReference type="ARBA" id="ARBA00022448"/>
    </source>
</evidence>
<dbReference type="CDD" id="cd06579">
    <property type="entry name" value="TM_PBP1_transp_AraH_like"/>
    <property type="match status" value="1"/>
</dbReference>
<dbReference type="Pfam" id="PF02653">
    <property type="entry name" value="BPD_transp_2"/>
    <property type="match status" value="1"/>
</dbReference>
<dbReference type="RefSeq" id="WP_132017511.1">
    <property type="nucleotide sequence ID" value="NZ_SLUN01000052.1"/>
</dbReference>
<evidence type="ECO:0000256" key="3">
    <source>
        <dbReference type="ARBA" id="ARBA00022475"/>
    </source>
</evidence>
<evidence type="ECO:0000256" key="1">
    <source>
        <dbReference type="ARBA" id="ARBA00004651"/>
    </source>
</evidence>
<keyword evidence="5 8" id="KW-0812">Transmembrane</keyword>
<evidence type="ECO:0000256" key="6">
    <source>
        <dbReference type="ARBA" id="ARBA00022989"/>
    </source>
</evidence>
<feature type="transmembrane region" description="Helical" evidence="8">
    <location>
        <begin position="221"/>
        <end position="239"/>
    </location>
</feature>
<feature type="transmembrane region" description="Helical" evidence="8">
    <location>
        <begin position="168"/>
        <end position="190"/>
    </location>
</feature>
<evidence type="ECO:0000256" key="4">
    <source>
        <dbReference type="ARBA" id="ARBA00022519"/>
    </source>
</evidence>
<dbReference type="GO" id="GO:0022857">
    <property type="term" value="F:transmembrane transporter activity"/>
    <property type="evidence" value="ECO:0007669"/>
    <property type="project" value="InterPro"/>
</dbReference>
<evidence type="ECO:0000313" key="10">
    <source>
        <dbReference type="Proteomes" id="UP000295008"/>
    </source>
</evidence>
<feature type="transmembrane region" description="Helical" evidence="8">
    <location>
        <begin position="24"/>
        <end position="45"/>
    </location>
</feature>
<organism evidence="9 10">
    <name type="scientific">Hydrogenispora ethanolica</name>
    <dbReference type="NCBI Taxonomy" id="1082276"/>
    <lineage>
        <taxon>Bacteria</taxon>
        <taxon>Bacillati</taxon>
        <taxon>Bacillota</taxon>
        <taxon>Hydrogenispora</taxon>
    </lineage>
</organism>
<gene>
    <name evidence="9" type="ORF">EDC14_105219</name>
</gene>
<keyword evidence="10" id="KW-1185">Reference proteome</keyword>
<dbReference type="AlphaFoldDB" id="A0A4R1QQJ5"/>
<dbReference type="InterPro" id="IPR001851">
    <property type="entry name" value="ABC_transp_permease"/>
</dbReference>
<dbReference type="PANTHER" id="PTHR32196:SF21">
    <property type="entry name" value="ABC TRANSPORTER PERMEASE PROTEIN YPHD-RELATED"/>
    <property type="match status" value="1"/>
</dbReference>
<keyword evidence="2" id="KW-0813">Transport</keyword>
<dbReference type="Proteomes" id="UP000295008">
    <property type="component" value="Unassembled WGS sequence"/>
</dbReference>
<evidence type="ECO:0000256" key="8">
    <source>
        <dbReference type="SAM" id="Phobius"/>
    </source>
</evidence>
<evidence type="ECO:0000313" key="9">
    <source>
        <dbReference type="EMBL" id="TCL56038.1"/>
    </source>
</evidence>
<proteinExistence type="predicted"/>
<dbReference type="EMBL" id="SLUN01000052">
    <property type="protein sequence ID" value="TCL56038.1"/>
    <property type="molecule type" value="Genomic_DNA"/>
</dbReference>
<comment type="subcellular location">
    <subcellularLocation>
        <location evidence="1">Cell membrane</location>
        <topology evidence="1">Multi-pass membrane protein</topology>
    </subcellularLocation>
</comment>
<feature type="transmembrane region" description="Helical" evidence="8">
    <location>
        <begin position="128"/>
        <end position="148"/>
    </location>
</feature>
<reference evidence="9 10" key="1">
    <citation type="submission" date="2019-03" db="EMBL/GenBank/DDBJ databases">
        <title>Genomic Encyclopedia of Type Strains, Phase IV (KMG-IV): sequencing the most valuable type-strain genomes for metagenomic binning, comparative biology and taxonomic classification.</title>
        <authorList>
            <person name="Goeker M."/>
        </authorList>
    </citation>
    <scope>NUCLEOTIDE SEQUENCE [LARGE SCALE GENOMIC DNA]</scope>
    <source>
        <strain evidence="9 10">LX-B</strain>
    </source>
</reference>
<protein>
    <submittedName>
        <fullName evidence="9">Ribose transport system permease protein</fullName>
    </submittedName>
</protein>
<sequence length="324" mass="33625">MNQPNVAFEKGVKNLKGLLEKREAGALLGLLLMCIAISFISDFFFTFSNLINIARQVSLNAIIAVGMTLVILTGGIDLSVGSIVALSGTVAASLMVNGHSLWVGILAGLAIGIVAGLINGLTITRFKVPPIITTLAMMTAARGIALVYTNGYPISNLPESFVFLGRGYLGPIPVPAIVMIVVYVLGYILLTQMKIGRYIYGLGGNEEAVHLSGINVNRTKILVYMLCGLASAISGLILASRLNSGQPLAGTGFEMDAIAAVVLGGASISGGEGTIAGTLIGALIINVLNNGLNLMNVNPYSQMIVKGLVLAAAVAIRTRKGKAK</sequence>
<keyword evidence="6 8" id="KW-1133">Transmembrane helix</keyword>
<evidence type="ECO:0000256" key="5">
    <source>
        <dbReference type="ARBA" id="ARBA00022692"/>
    </source>
</evidence>
<keyword evidence="4" id="KW-0997">Cell inner membrane</keyword>
<feature type="transmembrane region" description="Helical" evidence="8">
    <location>
        <begin position="57"/>
        <end position="80"/>
    </location>
</feature>
<dbReference type="PANTHER" id="PTHR32196">
    <property type="entry name" value="ABC TRANSPORTER PERMEASE PROTEIN YPHD-RELATED-RELATED"/>
    <property type="match status" value="1"/>
</dbReference>
<keyword evidence="7 8" id="KW-0472">Membrane</keyword>
<accession>A0A4R1QQJ5</accession>
<dbReference type="GO" id="GO:0005886">
    <property type="term" value="C:plasma membrane"/>
    <property type="evidence" value="ECO:0007669"/>
    <property type="project" value="UniProtKB-SubCell"/>
</dbReference>
<keyword evidence="3" id="KW-1003">Cell membrane</keyword>
<name>A0A4R1QQJ5_HYDET</name>